<evidence type="ECO:0000256" key="1">
    <source>
        <dbReference type="ARBA" id="ARBA00004123"/>
    </source>
</evidence>
<keyword evidence="4 10" id="KW-0747">Spliceosome</keyword>
<evidence type="ECO:0000256" key="4">
    <source>
        <dbReference type="ARBA" id="ARBA00022728"/>
    </source>
</evidence>
<evidence type="ECO:0000256" key="7">
    <source>
        <dbReference type="ARBA" id="ARBA00023242"/>
    </source>
</evidence>
<dbReference type="PANTHER" id="PTHR11021">
    <property type="entry name" value="SMALL NUCLEAR RIBONUCLEOPROTEIN F SNRNP-F"/>
    <property type="match status" value="1"/>
</dbReference>
<dbReference type="PIRSF" id="PIRSF006609">
    <property type="entry name" value="snRNP_SmF"/>
    <property type="match status" value="1"/>
</dbReference>
<name>Q4N8T8_THEPA</name>
<dbReference type="EMBL" id="AAGK01000001">
    <property type="protein sequence ID" value="EAN33620.1"/>
    <property type="molecule type" value="Genomic_DNA"/>
</dbReference>
<evidence type="ECO:0000256" key="9">
    <source>
        <dbReference type="ARBA" id="ARBA00030144"/>
    </source>
</evidence>
<reference evidence="12 13" key="1">
    <citation type="journal article" date="2005" name="Science">
        <title>Genome sequence of Theileria parva, a bovine pathogen that transforms lymphocytes.</title>
        <authorList>
            <person name="Gardner M.J."/>
            <person name="Bishop R."/>
            <person name="Shah T."/>
            <person name="de Villiers E.P."/>
            <person name="Carlton J.M."/>
            <person name="Hall N."/>
            <person name="Ren Q."/>
            <person name="Paulsen I.T."/>
            <person name="Pain A."/>
            <person name="Berriman M."/>
            <person name="Wilson R.J.M."/>
            <person name="Sato S."/>
            <person name="Ralph S.A."/>
            <person name="Mann D.J."/>
            <person name="Xiong Z."/>
            <person name="Shallom S.J."/>
            <person name="Weidman J."/>
            <person name="Jiang L."/>
            <person name="Lynn J."/>
            <person name="Weaver B."/>
            <person name="Shoaibi A."/>
            <person name="Domingo A.R."/>
            <person name="Wasawo D."/>
            <person name="Crabtree J."/>
            <person name="Wortman J.R."/>
            <person name="Haas B."/>
            <person name="Angiuoli S.V."/>
            <person name="Creasy T.H."/>
            <person name="Lu C."/>
            <person name="Suh B."/>
            <person name="Silva J.C."/>
            <person name="Utterback T.R."/>
            <person name="Feldblyum T.V."/>
            <person name="Pertea M."/>
            <person name="Allen J."/>
            <person name="Nierman W.C."/>
            <person name="Taracha E.L.N."/>
            <person name="Salzberg S.L."/>
            <person name="White O.R."/>
            <person name="Fitzhugh H.A."/>
            <person name="Morzaria S."/>
            <person name="Venter J.C."/>
            <person name="Fraser C.M."/>
            <person name="Nene V."/>
        </authorList>
    </citation>
    <scope>NUCLEOTIDE SEQUENCE [LARGE SCALE GENOMIC DNA]</scope>
    <source>
        <strain evidence="12 13">Muguga</strain>
    </source>
</reference>
<dbReference type="VEuPathDB" id="PiroplasmaDB:TpMuguga_01g00376"/>
<keyword evidence="3 10" id="KW-0507">mRNA processing</keyword>
<dbReference type="InterPro" id="IPR047575">
    <property type="entry name" value="Sm"/>
</dbReference>
<dbReference type="eggNOG" id="KOG3482">
    <property type="taxonomic scope" value="Eukaryota"/>
</dbReference>
<dbReference type="CDD" id="cd01722">
    <property type="entry name" value="Sm_F"/>
    <property type="match status" value="1"/>
</dbReference>
<gene>
    <name evidence="12" type="ordered locus">TP01_0376</name>
</gene>
<evidence type="ECO:0000313" key="13">
    <source>
        <dbReference type="Proteomes" id="UP000001949"/>
    </source>
</evidence>
<dbReference type="GO" id="GO:0071013">
    <property type="term" value="C:catalytic step 2 spliceosome"/>
    <property type="evidence" value="ECO:0007669"/>
    <property type="project" value="TreeGrafter"/>
</dbReference>
<dbReference type="PANTHER" id="PTHR11021:SF0">
    <property type="entry name" value="SMALL NUCLEAR RIBONUCLEOPROTEIN F"/>
    <property type="match status" value="1"/>
</dbReference>
<keyword evidence="6 10" id="KW-0508">mRNA splicing</keyword>
<dbReference type="GeneID" id="3502462"/>
<dbReference type="InterPro" id="IPR010920">
    <property type="entry name" value="LSM_dom_sf"/>
</dbReference>
<dbReference type="InterPro" id="IPR034100">
    <property type="entry name" value="Sm_F"/>
</dbReference>
<proteinExistence type="inferred from homology"/>
<evidence type="ECO:0000256" key="2">
    <source>
        <dbReference type="ARBA" id="ARBA00007927"/>
    </source>
</evidence>
<dbReference type="InParanoid" id="Q4N8T8"/>
<dbReference type="FunCoup" id="Q4N8T8">
    <property type="interactions" value="326"/>
</dbReference>
<sequence>MPKGQESSNPGAPLNPKPFLTSLAGKTVVVKLKWGMEYKGTLKSFDSYMNLQLSDPEEWENGVLKGKLGNDILIRCNNMLYVRESSETATA</sequence>
<protein>
    <recommendedName>
        <fullName evidence="9">Sm protein F</fullName>
    </recommendedName>
</protein>
<dbReference type="GO" id="GO:0034715">
    <property type="term" value="C:pICln-Sm protein complex"/>
    <property type="evidence" value="ECO:0007669"/>
    <property type="project" value="TreeGrafter"/>
</dbReference>
<evidence type="ECO:0000259" key="11">
    <source>
        <dbReference type="PROSITE" id="PS52002"/>
    </source>
</evidence>
<dbReference type="AlphaFoldDB" id="Q4N8T8"/>
<comment type="subcellular location">
    <subcellularLocation>
        <location evidence="1 10">Nucleus</location>
    </subcellularLocation>
</comment>
<comment type="caution">
    <text evidence="12">The sequence shown here is derived from an EMBL/GenBank/DDBJ whole genome shotgun (WGS) entry which is preliminary data.</text>
</comment>
<evidence type="ECO:0000256" key="6">
    <source>
        <dbReference type="ARBA" id="ARBA00023187"/>
    </source>
</evidence>
<keyword evidence="5 10" id="KW-0694">RNA-binding</keyword>
<dbReference type="SMART" id="SM00651">
    <property type="entry name" value="Sm"/>
    <property type="match status" value="1"/>
</dbReference>
<dbReference type="InterPro" id="IPR001163">
    <property type="entry name" value="Sm_dom_euk/arc"/>
</dbReference>
<keyword evidence="13" id="KW-1185">Reference proteome</keyword>
<evidence type="ECO:0000256" key="10">
    <source>
        <dbReference type="PIRNR" id="PIRNR006609"/>
    </source>
</evidence>
<dbReference type="Gene3D" id="2.30.30.100">
    <property type="match status" value="1"/>
</dbReference>
<dbReference type="GO" id="GO:0003723">
    <property type="term" value="F:RNA binding"/>
    <property type="evidence" value="ECO:0007669"/>
    <property type="project" value="UniProtKB-UniRule"/>
</dbReference>
<dbReference type="PROSITE" id="PS52002">
    <property type="entry name" value="SM"/>
    <property type="match status" value="1"/>
</dbReference>
<dbReference type="Pfam" id="PF01423">
    <property type="entry name" value="LSM"/>
    <property type="match status" value="1"/>
</dbReference>
<dbReference type="InterPro" id="IPR016487">
    <property type="entry name" value="Lsm6/sSmF"/>
</dbReference>
<organism evidence="12 13">
    <name type="scientific">Theileria parva</name>
    <name type="common">East coast fever infection agent</name>
    <dbReference type="NCBI Taxonomy" id="5875"/>
    <lineage>
        <taxon>Eukaryota</taxon>
        <taxon>Sar</taxon>
        <taxon>Alveolata</taxon>
        <taxon>Apicomplexa</taxon>
        <taxon>Aconoidasida</taxon>
        <taxon>Piroplasmida</taxon>
        <taxon>Theileriidae</taxon>
        <taxon>Theileria</taxon>
    </lineage>
</organism>
<comment type="similarity">
    <text evidence="2 10">Belongs to the snRNP Sm proteins family. SmF/LSm6 subfamily.</text>
</comment>
<dbReference type="GO" id="GO:0000398">
    <property type="term" value="P:mRNA splicing, via spliceosome"/>
    <property type="evidence" value="ECO:0007669"/>
    <property type="project" value="InterPro"/>
</dbReference>
<evidence type="ECO:0000256" key="8">
    <source>
        <dbReference type="ARBA" id="ARBA00023274"/>
    </source>
</evidence>
<accession>Q4N8T8</accession>
<evidence type="ECO:0000313" key="12">
    <source>
        <dbReference type="EMBL" id="EAN33620.1"/>
    </source>
</evidence>
<dbReference type="GO" id="GO:0005685">
    <property type="term" value="C:U1 snRNP"/>
    <property type="evidence" value="ECO:0007669"/>
    <property type="project" value="TreeGrafter"/>
</dbReference>
<keyword evidence="8 10" id="KW-0687">Ribonucleoprotein</keyword>
<dbReference type="STRING" id="5875.Q4N8T8"/>
<keyword evidence="7 10" id="KW-0539">Nucleus</keyword>
<dbReference type="Proteomes" id="UP000001949">
    <property type="component" value="Unassembled WGS sequence"/>
</dbReference>
<dbReference type="OMA" id="GYMNVQL"/>
<dbReference type="SUPFAM" id="SSF50182">
    <property type="entry name" value="Sm-like ribonucleoproteins"/>
    <property type="match status" value="1"/>
</dbReference>
<evidence type="ECO:0000256" key="3">
    <source>
        <dbReference type="ARBA" id="ARBA00022664"/>
    </source>
</evidence>
<dbReference type="KEGG" id="tpv:TP01_0376"/>
<evidence type="ECO:0000256" key="5">
    <source>
        <dbReference type="ARBA" id="ARBA00022884"/>
    </source>
</evidence>
<feature type="domain" description="Sm" evidence="11">
    <location>
        <begin position="15"/>
        <end position="88"/>
    </location>
</feature>